<organism evidence="1 2">
    <name type="scientific">Adineta steineri</name>
    <dbReference type="NCBI Taxonomy" id="433720"/>
    <lineage>
        <taxon>Eukaryota</taxon>
        <taxon>Metazoa</taxon>
        <taxon>Spiralia</taxon>
        <taxon>Gnathifera</taxon>
        <taxon>Rotifera</taxon>
        <taxon>Eurotatoria</taxon>
        <taxon>Bdelloidea</taxon>
        <taxon>Adinetida</taxon>
        <taxon>Adinetidae</taxon>
        <taxon>Adineta</taxon>
    </lineage>
</organism>
<dbReference type="AlphaFoldDB" id="A0A820PNE6"/>
<comment type="caution">
    <text evidence="1">The sequence shown here is derived from an EMBL/GenBank/DDBJ whole genome shotgun (WGS) entry which is preliminary data.</text>
</comment>
<feature type="non-terminal residue" evidence="1">
    <location>
        <position position="1"/>
    </location>
</feature>
<proteinExistence type="predicted"/>
<evidence type="ECO:0000313" key="1">
    <source>
        <dbReference type="EMBL" id="CAF4405841.1"/>
    </source>
</evidence>
<reference evidence="1" key="1">
    <citation type="submission" date="2021-02" db="EMBL/GenBank/DDBJ databases">
        <authorList>
            <person name="Nowell W R."/>
        </authorList>
    </citation>
    <scope>NUCLEOTIDE SEQUENCE</scope>
</reference>
<dbReference type="EMBL" id="CAJOBB010025092">
    <property type="protein sequence ID" value="CAF4405841.1"/>
    <property type="molecule type" value="Genomic_DNA"/>
</dbReference>
<sequence length="128" mass="14871">CYANKIDPLGQCILALSSDTEKEKESLLTLNQRFQASLRYLFSKDKDVRKTGYRQCVGYLLANTRIRLDDFYQFYPADKLFDLFTTAQPTNNADILTKEYVNVESFLRVYTIFTDRNKIDATVRKSAV</sequence>
<protein>
    <submittedName>
        <fullName evidence="1">Uncharacterized protein</fullName>
    </submittedName>
</protein>
<evidence type="ECO:0000313" key="2">
    <source>
        <dbReference type="Proteomes" id="UP000663868"/>
    </source>
</evidence>
<feature type="non-terminal residue" evidence="1">
    <location>
        <position position="128"/>
    </location>
</feature>
<name>A0A820PNE6_9BILA</name>
<gene>
    <name evidence="1" type="ORF">KXQ929_LOCUS51291</name>
</gene>
<dbReference type="Proteomes" id="UP000663868">
    <property type="component" value="Unassembled WGS sequence"/>
</dbReference>
<accession>A0A820PNE6</accession>